<dbReference type="Proteomes" id="UP000095280">
    <property type="component" value="Unplaced"/>
</dbReference>
<evidence type="ECO:0000313" key="1">
    <source>
        <dbReference type="Proteomes" id="UP000095280"/>
    </source>
</evidence>
<sequence length="107" mass="10844">SLADWTLRPELCCSNTSLASLDSCQSLPVASTTAARSAAATASSMSSATNAFGAPSGGANPATLLLTAQAAREDLPKSSSSSRLSIAGLSAKRLRKQLSSWSLSRGK</sequence>
<organism evidence="1 2">
    <name type="scientific">Macrostomum lignano</name>
    <dbReference type="NCBI Taxonomy" id="282301"/>
    <lineage>
        <taxon>Eukaryota</taxon>
        <taxon>Metazoa</taxon>
        <taxon>Spiralia</taxon>
        <taxon>Lophotrochozoa</taxon>
        <taxon>Platyhelminthes</taxon>
        <taxon>Rhabditophora</taxon>
        <taxon>Macrostomorpha</taxon>
        <taxon>Macrostomida</taxon>
        <taxon>Macrostomidae</taxon>
        <taxon>Macrostomum</taxon>
    </lineage>
</organism>
<proteinExistence type="predicted"/>
<reference evidence="2" key="1">
    <citation type="submission" date="2016-11" db="UniProtKB">
        <authorList>
            <consortium name="WormBaseParasite"/>
        </authorList>
    </citation>
    <scope>IDENTIFICATION</scope>
</reference>
<name>A0A1I8JGL2_9PLAT</name>
<dbReference type="WBParaSite" id="maker-uti_cns_0047547-snap-gene-0.5-mRNA-1">
    <property type="protein sequence ID" value="maker-uti_cns_0047547-snap-gene-0.5-mRNA-1"/>
    <property type="gene ID" value="maker-uti_cns_0047547-snap-gene-0.5"/>
</dbReference>
<protein>
    <submittedName>
        <fullName evidence="2">Secreted protein</fullName>
    </submittedName>
</protein>
<evidence type="ECO:0000313" key="2">
    <source>
        <dbReference type="WBParaSite" id="maker-uti_cns_0047547-snap-gene-0.5-mRNA-1"/>
    </source>
</evidence>
<dbReference type="AlphaFoldDB" id="A0A1I8JGL2"/>
<accession>A0A1I8JGL2</accession>
<keyword evidence="1" id="KW-1185">Reference proteome</keyword>